<sequence length="52" mass="5574">MICAIHPLSRQVLVIGYSSSGSTILNTSIVNNDEAAKKLLPYNYLDVALGLP</sequence>
<dbReference type="AlphaFoldDB" id="A0A821PKG5"/>
<keyword evidence="2" id="KW-1185">Reference proteome</keyword>
<accession>A0A821PKG5</accession>
<name>A0A821PKG5_9BILA</name>
<comment type="caution">
    <text evidence="1">The sequence shown here is derived from an EMBL/GenBank/DDBJ whole genome shotgun (WGS) entry which is preliminary data.</text>
</comment>
<evidence type="ECO:0000313" key="1">
    <source>
        <dbReference type="EMBL" id="CAF4807958.1"/>
    </source>
</evidence>
<dbReference type="Proteomes" id="UP000663873">
    <property type="component" value="Unassembled WGS sequence"/>
</dbReference>
<gene>
    <name evidence="1" type="ORF">UJA718_LOCUS41592</name>
</gene>
<protein>
    <submittedName>
        <fullName evidence="1">Uncharacterized protein</fullName>
    </submittedName>
</protein>
<dbReference type="EMBL" id="CAJOBP010049854">
    <property type="protein sequence ID" value="CAF4807958.1"/>
    <property type="molecule type" value="Genomic_DNA"/>
</dbReference>
<feature type="non-terminal residue" evidence="1">
    <location>
        <position position="52"/>
    </location>
</feature>
<reference evidence="1" key="1">
    <citation type="submission" date="2021-02" db="EMBL/GenBank/DDBJ databases">
        <authorList>
            <person name="Nowell W R."/>
        </authorList>
    </citation>
    <scope>NUCLEOTIDE SEQUENCE</scope>
</reference>
<organism evidence="1 2">
    <name type="scientific">Rotaria socialis</name>
    <dbReference type="NCBI Taxonomy" id="392032"/>
    <lineage>
        <taxon>Eukaryota</taxon>
        <taxon>Metazoa</taxon>
        <taxon>Spiralia</taxon>
        <taxon>Gnathifera</taxon>
        <taxon>Rotifera</taxon>
        <taxon>Eurotatoria</taxon>
        <taxon>Bdelloidea</taxon>
        <taxon>Philodinida</taxon>
        <taxon>Philodinidae</taxon>
        <taxon>Rotaria</taxon>
    </lineage>
</organism>
<evidence type="ECO:0000313" key="2">
    <source>
        <dbReference type="Proteomes" id="UP000663873"/>
    </source>
</evidence>
<proteinExistence type="predicted"/>